<organism evidence="2 3">
    <name type="scientific">Rufibacter latericius</name>
    <dbReference type="NCBI Taxonomy" id="2487040"/>
    <lineage>
        <taxon>Bacteria</taxon>
        <taxon>Pseudomonadati</taxon>
        <taxon>Bacteroidota</taxon>
        <taxon>Cytophagia</taxon>
        <taxon>Cytophagales</taxon>
        <taxon>Hymenobacteraceae</taxon>
        <taxon>Rufibacter</taxon>
    </lineage>
</organism>
<accession>A0A3M9MHI9</accession>
<keyword evidence="1" id="KW-0812">Transmembrane</keyword>
<keyword evidence="3" id="KW-1185">Reference proteome</keyword>
<sequence length="316" mass="36207">MLPSEPLNLHPLLQKTCWLFLCLLPFFCQAQLPAVKVEGFFLRDSVDLGQTVKYVLRSRHSPQAEVVFPDTSFKFAPFEVVRKDFFPTRTVKGVSTDSTIYLLRTFSLKPVQTLQVTAQLFHSGDTLQLTTNPDSVFLRQQVSTIEDPLPLKSATQLEPVPAQFNYVYWSLGALAGAILIGGLWLLFGQGINLRYRLYVLRKDQTQFLSRFQTSRERFQRGKTLDQLERAITLWKNYLTKLEDTAINSFTTKEIASYYEEDERVSNALKVCDRAIYGNIISDDETEVTDSLSQLADFAAYRYVLIRDSLRNVANTR</sequence>
<evidence type="ECO:0000313" key="2">
    <source>
        <dbReference type="EMBL" id="RNI25001.1"/>
    </source>
</evidence>
<evidence type="ECO:0000256" key="1">
    <source>
        <dbReference type="SAM" id="Phobius"/>
    </source>
</evidence>
<keyword evidence="1" id="KW-0472">Membrane</keyword>
<evidence type="ECO:0000313" key="3">
    <source>
        <dbReference type="Proteomes" id="UP000272117"/>
    </source>
</evidence>
<gene>
    <name evidence="2" type="ORF">EFB08_16300</name>
</gene>
<dbReference type="EMBL" id="RJJD01000010">
    <property type="protein sequence ID" value="RNI25001.1"/>
    <property type="molecule type" value="Genomic_DNA"/>
</dbReference>
<proteinExistence type="predicted"/>
<reference evidence="2 3" key="1">
    <citation type="submission" date="2018-11" db="EMBL/GenBank/DDBJ databases">
        <title>Rufibacter latericius sp. nov., isolated from water in Baiyang Lake.</title>
        <authorList>
            <person name="Yang Y."/>
        </authorList>
    </citation>
    <scope>NUCLEOTIDE SEQUENCE [LARGE SCALE GENOMIC DNA]</scope>
    <source>
        <strain evidence="2 3">R-22-1c-1</strain>
    </source>
</reference>
<name>A0A3M9MHI9_9BACT</name>
<comment type="caution">
    <text evidence="2">The sequence shown here is derived from an EMBL/GenBank/DDBJ whole genome shotgun (WGS) entry which is preliminary data.</text>
</comment>
<dbReference type="AlphaFoldDB" id="A0A3M9MHI9"/>
<keyword evidence="1" id="KW-1133">Transmembrane helix</keyword>
<dbReference type="Proteomes" id="UP000272117">
    <property type="component" value="Unassembled WGS sequence"/>
</dbReference>
<protein>
    <submittedName>
        <fullName evidence="2">Uncharacterized protein</fullName>
    </submittedName>
</protein>
<feature type="transmembrane region" description="Helical" evidence="1">
    <location>
        <begin position="166"/>
        <end position="187"/>
    </location>
</feature>